<protein>
    <submittedName>
        <fullName evidence="4">Wolframin</fullName>
    </submittedName>
</protein>
<feature type="transmembrane region" description="Helical" evidence="1">
    <location>
        <begin position="507"/>
        <end position="531"/>
    </location>
</feature>
<comment type="caution">
    <text evidence="4">The sequence shown here is derived from an EMBL/GenBank/DDBJ whole genome shotgun (WGS) entry which is preliminary data.</text>
</comment>
<dbReference type="GO" id="GO:0005789">
    <property type="term" value="C:endoplasmic reticulum membrane"/>
    <property type="evidence" value="ECO:0007669"/>
    <property type="project" value="TreeGrafter"/>
</dbReference>
<dbReference type="Proteomes" id="UP000887013">
    <property type="component" value="Unassembled WGS sequence"/>
</dbReference>
<evidence type="ECO:0000259" key="2">
    <source>
        <dbReference type="Pfam" id="PF19913"/>
    </source>
</evidence>
<feature type="transmembrane region" description="Helical" evidence="1">
    <location>
        <begin position="543"/>
        <end position="560"/>
    </location>
</feature>
<dbReference type="InterPro" id="IPR045400">
    <property type="entry name" value="Wolframin_Cys-rich"/>
</dbReference>
<feature type="domain" description="Wolframin OB-fold" evidence="2">
    <location>
        <begin position="711"/>
        <end position="813"/>
    </location>
</feature>
<organism evidence="4 5">
    <name type="scientific">Nephila pilipes</name>
    <name type="common">Giant wood spider</name>
    <name type="synonym">Nephila maculata</name>
    <dbReference type="NCBI Taxonomy" id="299642"/>
    <lineage>
        <taxon>Eukaryota</taxon>
        <taxon>Metazoa</taxon>
        <taxon>Ecdysozoa</taxon>
        <taxon>Arthropoda</taxon>
        <taxon>Chelicerata</taxon>
        <taxon>Arachnida</taxon>
        <taxon>Araneae</taxon>
        <taxon>Araneomorphae</taxon>
        <taxon>Entelegynae</taxon>
        <taxon>Araneoidea</taxon>
        <taxon>Nephilidae</taxon>
        <taxon>Nephila</taxon>
    </lineage>
</organism>
<dbReference type="GO" id="GO:0030968">
    <property type="term" value="P:endoplasmic reticulum unfolded protein response"/>
    <property type="evidence" value="ECO:0007669"/>
    <property type="project" value="TreeGrafter"/>
</dbReference>
<dbReference type="PANTHER" id="PTHR13098">
    <property type="entry name" value="WOLFRAMIN"/>
    <property type="match status" value="1"/>
</dbReference>
<feature type="transmembrane region" description="Helical" evidence="1">
    <location>
        <begin position="345"/>
        <end position="366"/>
    </location>
</feature>
<dbReference type="Pfam" id="PF19913">
    <property type="entry name" value="WCOB"/>
    <property type="match status" value="1"/>
</dbReference>
<sequence length="816" mass="93169">MKSSTNAMPENCQGGSISRTLLLPREHHLGTGSLGTLRLRHILAEDGCKESQVAVAKSLLTIPSNNFEERSFNAQLAVYWLLQAAEKGQEEAFLLLKDCVSSGIGINAINHPEIEKCLNLREEERISRRIAFSLFQAIMSDTEDLVPEHIFREKIDLILKEECLEKLSTKTADEPSLQQQLPGQQKIDQSSLRNQAHVSFSEVVNSVQSCLEGNVPLVSLKQVTQYTEYKRLLSTKYIRILWDLILRSAENLFQNLSSLVFPLSFLLLCLLLLLAKCCSSSGNEVNNFVTQALLKAVTFFCLVTMVSSTCFVIHINFGGDNVKKWLHLINFFEPNIKSDAVERKFLSKTTFSMITFFIISFIYIALVPLSSTLMSNADLGVLSFVLMLFVDRTISHKRYNVNISLILNALVCLYKTNVLQNLFMNSLTFMNFNITYEVTENVFIHLSLISCLALPFVLPYLYVKMAMGKQRGWHLVLLPHLMSLMWMNLASIHLVNTSTTSQLFSLFSWLVILIVSKYIGIVLTFIVYLLLKVYLLDAFKTEVLLLTLAFIAMYFVSLLFAKKFKASNETRFWPTLICFAVLIISYQTVKPEMQKTEIVTSAIIPWEKYQTYCHHHAWYRTNTAEVQMSCLPLKGREISLEGTVTSIDVIQVKNNLEWVANLLPHPLQDWFVYMFGKSYLNCDSPILSQFEKEQCNMYEALNIHKSHLHNWNEYKYQIVLEVSSRTSPEVILLADNVCTDFVKNLKEGDSLQAIAALEANIGSYSPRLIIRQALCTSCYTDVVCNTFSALPLPDYRLSIKNIIKFYFEPFVQYELK</sequence>
<evidence type="ECO:0000256" key="1">
    <source>
        <dbReference type="SAM" id="Phobius"/>
    </source>
</evidence>
<feature type="domain" description="Wolframin cysteine-rich" evidence="3">
    <location>
        <begin position="606"/>
        <end position="709"/>
    </location>
</feature>
<reference evidence="4" key="1">
    <citation type="submission" date="2020-08" db="EMBL/GenBank/DDBJ databases">
        <title>Multicomponent nature underlies the extraordinary mechanical properties of spider dragline silk.</title>
        <authorList>
            <person name="Kono N."/>
            <person name="Nakamura H."/>
            <person name="Mori M."/>
            <person name="Yoshida Y."/>
            <person name="Ohtoshi R."/>
            <person name="Malay A.D."/>
            <person name="Moran D.A.P."/>
            <person name="Tomita M."/>
            <person name="Numata K."/>
            <person name="Arakawa K."/>
        </authorList>
    </citation>
    <scope>NUCLEOTIDE SEQUENCE</scope>
</reference>
<proteinExistence type="predicted"/>
<evidence type="ECO:0000259" key="3">
    <source>
        <dbReference type="Pfam" id="PF20053"/>
    </source>
</evidence>
<dbReference type="PANTHER" id="PTHR13098:SF3">
    <property type="entry name" value="WOLFRAMIN"/>
    <property type="match status" value="1"/>
</dbReference>
<feature type="transmembrane region" description="Helical" evidence="1">
    <location>
        <begin position="256"/>
        <end position="276"/>
    </location>
</feature>
<dbReference type="EMBL" id="BMAW01020775">
    <property type="protein sequence ID" value="GFT69930.1"/>
    <property type="molecule type" value="Genomic_DNA"/>
</dbReference>
<dbReference type="PRINTS" id="PR02060">
    <property type="entry name" value="WOLFFAMILY"/>
</dbReference>
<keyword evidence="1" id="KW-1133">Transmembrane helix</keyword>
<accession>A0A8X6PGI9</accession>
<keyword evidence="1" id="KW-0812">Transmembrane</keyword>
<feature type="transmembrane region" description="Helical" evidence="1">
    <location>
        <begin position="443"/>
        <end position="463"/>
    </location>
</feature>
<dbReference type="AlphaFoldDB" id="A0A8X6PGI9"/>
<name>A0A8X6PGI9_NEPPI</name>
<keyword evidence="5" id="KW-1185">Reference proteome</keyword>
<dbReference type="GO" id="GO:0055074">
    <property type="term" value="P:calcium ion homeostasis"/>
    <property type="evidence" value="ECO:0007669"/>
    <property type="project" value="TreeGrafter"/>
</dbReference>
<gene>
    <name evidence="4" type="primary">Wfs1</name>
    <name evidence="4" type="ORF">NPIL_483271</name>
</gene>
<keyword evidence="1" id="KW-0472">Membrane</keyword>
<dbReference type="OrthoDB" id="5865303at2759"/>
<dbReference type="InterPro" id="IPR026209">
    <property type="entry name" value="Wolframin_fam"/>
</dbReference>
<evidence type="ECO:0000313" key="5">
    <source>
        <dbReference type="Proteomes" id="UP000887013"/>
    </source>
</evidence>
<feature type="transmembrane region" description="Helical" evidence="1">
    <location>
        <begin position="296"/>
        <end position="317"/>
    </location>
</feature>
<feature type="transmembrane region" description="Helical" evidence="1">
    <location>
        <begin position="475"/>
        <end position="495"/>
    </location>
</feature>
<dbReference type="InterPro" id="IPR045461">
    <property type="entry name" value="Wolframin_OB_fold"/>
</dbReference>
<evidence type="ECO:0000313" key="4">
    <source>
        <dbReference type="EMBL" id="GFT69930.1"/>
    </source>
</evidence>
<feature type="transmembrane region" description="Helical" evidence="1">
    <location>
        <begin position="572"/>
        <end position="589"/>
    </location>
</feature>
<dbReference type="Pfam" id="PF20053">
    <property type="entry name" value="WC-rich"/>
    <property type="match status" value="1"/>
</dbReference>
<feature type="transmembrane region" description="Helical" evidence="1">
    <location>
        <begin position="402"/>
        <end position="423"/>
    </location>
</feature>